<evidence type="ECO:0000313" key="5">
    <source>
        <dbReference type="Proteomes" id="UP000194903"/>
    </source>
</evidence>
<keyword evidence="1" id="KW-0328">Glycosyltransferase</keyword>
<name>A0A252F5S9_9FIRM</name>
<keyword evidence="5" id="KW-1185">Reference proteome</keyword>
<dbReference type="Gene3D" id="3.90.550.10">
    <property type="entry name" value="Spore Coat Polysaccharide Biosynthesis Protein SpsA, Chain A"/>
    <property type="match status" value="1"/>
</dbReference>
<gene>
    <name evidence="4" type="ORF">CBW42_03635</name>
</gene>
<dbReference type="SUPFAM" id="SSF53448">
    <property type="entry name" value="Nucleotide-diphospho-sugar transferases"/>
    <property type="match status" value="1"/>
</dbReference>
<protein>
    <recommendedName>
        <fullName evidence="3">Glycosyltransferase 2-like domain-containing protein</fullName>
    </recommendedName>
</protein>
<evidence type="ECO:0000256" key="1">
    <source>
        <dbReference type="ARBA" id="ARBA00022676"/>
    </source>
</evidence>
<dbReference type="Proteomes" id="UP000194903">
    <property type="component" value="Unassembled WGS sequence"/>
</dbReference>
<feature type="domain" description="Glycosyltransferase 2-like" evidence="3">
    <location>
        <begin position="12"/>
        <end position="128"/>
    </location>
</feature>
<evidence type="ECO:0000256" key="2">
    <source>
        <dbReference type="ARBA" id="ARBA00022679"/>
    </source>
</evidence>
<dbReference type="EMBL" id="NHOC01000003">
    <property type="protein sequence ID" value="OUM21138.1"/>
    <property type="molecule type" value="Genomic_DNA"/>
</dbReference>
<dbReference type="PANTHER" id="PTHR22916">
    <property type="entry name" value="GLYCOSYLTRANSFERASE"/>
    <property type="match status" value="1"/>
</dbReference>
<dbReference type="AlphaFoldDB" id="A0A252F5S9"/>
<reference evidence="4 5" key="1">
    <citation type="submission" date="2017-05" db="EMBL/GenBank/DDBJ databases">
        <title>Butyricicoccus porcorum sp. nov. a butyrate-producing bacterium from the swine intestinal tract.</title>
        <authorList>
            <person name="Trachsel J."/>
            <person name="Humphrey S."/>
            <person name="Allen H.K."/>
        </authorList>
    </citation>
    <scope>NUCLEOTIDE SEQUENCE [LARGE SCALE GENOMIC DNA]</scope>
    <source>
        <strain evidence="4">BB10</strain>
    </source>
</reference>
<dbReference type="Pfam" id="PF00535">
    <property type="entry name" value="Glycos_transf_2"/>
    <property type="match status" value="1"/>
</dbReference>
<sequence length="342" mass="39171">MGDEHMAQDLISVIVPAYNVENFLGRMLDSLLAQTYQNLEIIIVDDGSTDSTALVIDRYGAMDKRIKAIKKENGGVSSARIRGMQKSTGAWIAFADGDDLVEPWMYEKLLNNAKQHGADISHCGYQMILPSGRVRLYYGTEKLVLQDNYTGVKDLLEGRFIEPGLWNKLYARSVIEKFLSSVDFDTSIRNMEDLLMNYYLFREARQSVFEDVCPYHYIVRSNSAANTSVNEHQLQDPLKVKKILFQETINDSEHHALVANQLVRQLVFLSTLDISNSTEITKPIRTSARTELRNMLPEILKSSSYTKKFKIMGLWTVIWPGSYSIVHHMYERFTGIDKIYEK</sequence>
<keyword evidence="2" id="KW-0808">Transferase</keyword>
<dbReference type="PANTHER" id="PTHR22916:SF51">
    <property type="entry name" value="GLYCOSYLTRANSFERASE EPSH-RELATED"/>
    <property type="match status" value="1"/>
</dbReference>
<organism evidence="4 5">
    <name type="scientific">Butyricicoccus porcorum</name>
    <dbReference type="NCBI Taxonomy" id="1945634"/>
    <lineage>
        <taxon>Bacteria</taxon>
        <taxon>Bacillati</taxon>
        <taxon>Bacillota</taxon>
        <taxon>Clostridia</taxon>
        <taxon>Eubacteriales</taxon>
        <taxon>Butyricicoccaceae</taxon>
        <taxon>Butyricicoccus</taxon>
    </lineage>
</organism>
<dbReference type="InterPro" id="IPR001173">
    <property type="entry name" value="Glyco_trans_2-like"/>
</dbReference>
<dbReference type="CDD" id="cd00761">
    <property type="entry name" value="Glyco_tranf_GTA_type"/>
    <property type="match status" value="1"/>
</dbReference>
<evidence type="ECO:0000259" key="3">
    <source>
        <dbReference type="Pfam" id="PF00535"/>
    </source>
</evidence>
<proteinExistence type="predicted"/>
<dbReference type="InterPro" id="IPR029044">
    <property type="entry name" value="Nucleotide-diphossugar_trans"/>
</dbReference>
<evidence type="ECO:0000313" key="4">
    <source>
        <dbReference type="EMBL" id="OUM21138.1"/>
    </source>
</evidence>
<accession>A0A252F5S9</accession>
<dbReference type="GO" id="GO:0016757">
    <property type="term" value="F:glycosyltransferase activity"/>
    <property type="evidence" value="ECO:0007669"/>
    <property type="project" value="UniProtKB-KW"/>
</dbReference>
<dbReference type="OrthoDB" id="9807674at2"/>
<comment type="caution">
    <text evidence="4">The sequence shown here is derived from an EMBL/GenBank/DDBJ whole genome shotgun (WGS) entry which is preliminary data.</text>
</comment>